<reference key="1">
    <citation type="submission" date="2009-08" db="EMBL/GenBank/DDBJ databases">
        <title>The genome sequence of Methanothermobacter marburgensis.</title>
        <authorList>
            <person name="Kaster A."/>
            <person name="Seedorf H."/>
            <person name="Goenrich M."/>
            <person name="Wiezer A."/>
            <person name="Liesegang H."/>
            <person name="Thauer R."/>
            <person name="Gottschalk G."/>
        </authorList>
    </citation>
    <scope>NUCLEOTIDE SEQUENCE</scope>
    <source>
        <strain>Marburg</strain>
    </source>
</reference>
<gene>
    <name evidence="1" type="ordered locus">MTBMA_c15600</name>
</gene>
<dbReference type="GeneID" id="77400331"/>
<accession>D9PY41</accession>
<evidence type="ECO:0000313" key="2">
    <source>
        <dbReference type="Proteomes" id="UP000000345"/>
    </source>
</evidence>
<keyword evidence="2" id="KW-1185">Reference proteome</keyword>
<proteinExistence type="predicted"/>
<organism evidence="1 2">
    <name type="scientific">Methanothermobacter marburgensis (strain ATCC BAA-927 / DSM 2133 / JCM 14651 / NBRC 100331 / OCM 82 / Marburg)</name>
    <name type="common">Methanobacterium thermoautotrophicum</name>
    <dbReference type="NCBI Taxonomy" id="79929"/>
    <lineage>
        <taxon>Archaea</taxon>
        <taxon>Methanobacteriati</taxon>
        <taxon>Methanobacteriota</taxon>
        <taxon>Methanomada group</taxon>
        <taxon>Methanobacteria</taxon>
        <taxon>Methanobacteriales</taxon>
        <taxon>Methanobacteriaceae</taxon>
        <taxon>Methanothermobacter</taxon>
    </lineage>
</organism>
<dbReference type="GeneID" id="9705269"/>
<reference evidence="1 2" key="2">
    <citation type="journal article" date="2010" name="J. Bacteriol.">
        <title>Complete genome sequence of Methanothermobacter marburgensis, a methanoarchaeon model organism.</title>
        <authorList>
            <person name="Liesegang H."/>
            <person name="Kaster A.K."/>
            <person name="Wiezer A."/>
            <person name="Goenrich M."/>
            <person name="Wollherr A."/>
            <person name="Seedorf H."/>
            <person name="Gottschalk G."/>
            <person name="Thauer R.K."/>
        </authorList>
    </citation>
    <scope>NUCLEOTIDE SEQUENCE [LARGE SCALE GENOMIC DNA]</scope>
    <source>
        <strain evidence="2">ATCC BAA-927 / DSM 2133 / JCM 14651 / NBRC 100331 / OCM 82 / Marburg</strain>
    </source>
</reference>
<dbReference type="NCBIfam" id="TIGR00261">
    <property type="entry name" value="traB"/>
    <property type="match status" value="1"/>
</dbReference>
<dbReference type="Pfam" id="PF01963">
    <property type="entry name" value="TraB_PrgY_gumN"/>
    <property type="match status" value="1"/>
</dbReference>
<evidence type="ECO:0000313" key="1">
    <source>
        <dbReference type="EMBL" id="ADL59139.1"/>
    </source>
</evidence>
<dbReference type="HOGENOM" id="CLU_066331_0_0_2"/>
<dbReference type="STRING" id="79929.MTBMA_c15600"/>
<sequence length="230" mass="25885">MNLEELKIIGTAHVSGESVDEVRRTILEMKPDVVAVELDPGRYRRLMEEKMGIKRDEPSLRDALRSGNIGVILAGWFLTYFQRKIGEDIGVKPGSEMLEAIDAAHEVGAGVALIDRDIGVTMQRAIGSMSRREKLRFFLAIMRSFIGGEDVRDIESLKSDDTLAEVMGEFREISPSAYRVLVEERDAFMAHRLLSIEEDRVVAVVGAGHRRGIEHYLRNPQELPPLEELI</sequence>
<evidence type="ECO:0008006" key="3">
    <source>
        <dbReference type="Google" id="ProtNLM"/>
    </source>
</evidence>
<dbReference type="Proteomes" id="UP000000345">
    <property type="component" value="Chromosome"/>
</dbReference>
<dbReference type="InterPro" id="IPR046345">
    <property type="entry name" value="TraB_PrgY-like"/>
</dbReference>
<dbReference type="EMBL" id="CP001710">
    <property type="protein sequence ID" value="ADL59139.1"/>
    <property type="molecule type" value="Genomic_DNA"/>
</dbReference>
<dbReference type="OrthoDB" id="185689at2157"/>
<dbReference type="PANTHER" id="PTHR21530:SF7">
    <property type="entry name" value="TRAB DOMAIN-CONTAINING PROTEIN"/>
    <property type="match status" value="1"/>
</dbReference>
<dbReference type="KEGG" id="mmg:MTBMA_c15600"/>
<dbReference type="RefSeq" id="WP_013296349.1">
    <property type="nucleotide sequence ID" value="NC_014408.1"/>
</dbReference>
<name>D9PY41_METTM</name>
<dbReference type="PaxDb" id="79929-MTBMA_c15600"/>
<protein>
    <recommendedName>
        <fullName evidence="3">TraB family protein</fullName>
    </recommendedName>
</protein>
<dbReference type="CDD" id="cd14726">
    <property type="entry name" value="TraB_PrgY-like"/>
    <property type="match status" value="1"/>
</dbReference>
<dbReference type="AlphaFoldDB" id="D9PY41"/>
<dbReference type="PANTHER" id="PTHR21530">
    <property type="entry name" value="PHEROMONE SHUTDOWN PROTEIN"/>
    <property type="match status" value="1"/>
</dbReference>
<dbReference type="InterPro" id="IPR005230">
    <property type="entry name" value="TraB_bac"/>
</dbReference>
<dbReference type="InterPro" id="IPR002816">
    <property type="entry name" value="TraB/PrgY/GumN_fam"/>
</dbReference>